<dbReference type="AlphaFoldDB" id="A0A9P5PAM3"/>
<dbReference type="OrthoDB" id="2945492at2759"/>
<proteinExistence type="predicted"/>
<dbReference type="EMBL" id="JADNRY010000361">
    <property type="protein sequence ID" value="KAF9058630.1"/>
    <property type="molecule type" value="Genomic_DNA"/>
</dbReference>
<feature type="compositionally biased region" description="Pro residues" evidence="1">
    <location>
        <begin position="33"/>
        <end position="55"/>
    </location>
</feature>
<comment type="caution">
    <text evidence="2">The sequence shown here is derived from an EMBL/GenBank/DDBJ whole genome shotgun (WGS) entry which is preliminary data.</text>
</comment>
<feature type="compositionally biased region" description="Basic and acidic residues" evidence="1">
    <location>
        <begin position="7"/>
        <end position="30"/>
    </location>
</feature>
<evidence type="ECO:0000313" key="2">
    <source>
        <dbReference type="EMBL" id="KAF9058630.1"/>
    </source>
</evidence>
<evidence type="ECO:0000313" key="3">
    <source>
        <dbReference type="Proteomes" id="UP000772434"/>
    </source>
</evidence>
<reference evidence="2" key="1">
    <citation type="submission" date="2020-11" db="EMBL/GenBank/DDBJ databases">
        <authorList>
            <consortium name="DOE Joint Genome Institute"/>
            <person name="Ahrendt S."/>
            <person name="Riley R."/>
            <person name="Andreopoulos W."/>
            <person name="Labutti K."/>
            <person name="Pangilinan J."/>
            <person name="Ruiz-Duenas F.J."/>
            <person name="Barrasa J.M."/>
            <person name="Sanchez-Garcia M."/>
            <person name="Camarero S."/>
            <person name="Miyauchi S."/>
            <person name="Serrano A."/>
            <person name="Linde D."/>
            <person name="Babiker R."/>
            <person name="Drula E."/>
            <person name="Ayuso-Fernandez I."/>
            <person name="Pacheco R."/>
            <person name="Padilla G."/>
            <person name="Ferreira P."/>
            <person name="Barriuso J."/>
            <person name="Kellner H."/>
            <person name="Castanera R."/>
            <person name="Alfaro M."/>
            <person name="Ramirez L."/>
            <person name="Pisabarro A.G."/>
            <person name="Kuo A."/>
            <person name="Tritt A."/>
            <person name="Lipzen A."/>
            <person name="He G."/>
            <person name="Yan M."/>
            <person name="Ng V."/>
            <person name="Cullen D."/>
            <person name="Martin F."/>
            <person name="Rosso M.-N."/>
            <person name="Henrissat B."/>
            <person name="Hibbett D."/>
            <person name="Martinez A.T."/>
            <person name="Grigoriev I.V."/>
        </authorList>
    </citation>
    <scope>NUCLEOTIDE SEQUENCE</scope>
    <source>
        <strain evidence="2">AH 40177</strain>
    </source>
</reference>
<organism evidence="2 3">
    <name type="scientific">Rhodocollybia butyracea</name>
    <dbReference type="NCBI Taxonomy" id="206335"/>
    <lineage>
        <taxon>Eukaryota</taxon>
        <taxon>Fungi</taxon>
        <taxon>Dikarya</taxon>
        <taxon>Basidiomycota</taxon>
        <taxon>Agaricomycotina</taxon>
        <taxon>Agaricomycetes</taxon>
        <taxon>Agaricomycetidae</taxon>
        <taxon>Agaricales</taxon>
        <taxon>Marasmiineae</taxon>
        <taxon>Omphalotaceae</taxon>
        <taxon>Rhodocollybia</taxon>
    </lineage>
</organism>
<evidence type="ECO:0000256" key="1">
    <source>
        <dbReference type="SAM" id="MobiDB-lite"/>
    </source>
</evidence>
<dbReference type="Proteomes" id="UP000772434">
    <property type="component" value="Unassembled WGS sequence"/>
</dbReference>
<accession>A0A9P5PAM3</accession>
<sequence>MASTRAIRGERFSQSLDLRRNPIDPPETERSLPPSPPPKGAYHPPPPPFPLPPLPALTRSKTQPAKLRPEPTKPVSAKSPSPRTHIRNQSERRSPRSGGPSLTLLRPGLASDSHLPISQGKEKEMGLETVASIANRIAARELQEHMHDSWDFLDYYAQSSGRGEKL</sequence>
<gene>
    <name evidence="2" type="ORF">BDP27DRAFT_1343231</name>
</gene>
<protein>
    <submittedName>
        <fullName evidence="2">Uncharacterized protein</fullName>
    </submittedName>
</protein>
<feature type="region of interest" description="Disordered" evidence="1">
    <location>
        <begin position="1"/>
        <end position="123"/>
    </location>
</feature>
<keyword evidence="3" id="KW-1185">Reference proteome</keyword>
<name>A0A9P5PAM3_9AGAR</name>